<evidence type="ECO:0000259" key="1">
    <source>
        <dbReference type="SMART" id="SM01008"/>
    </source>
</evidence>
<dbReference type="InterPro" id="IPR012368">
    <property type="entry name" value="OxRdtase_Mopterin-bd_su_IorB"/>
</dbReference>
<gene>
    <name evidence="2" type="ORF">B5J99_18185</name>
</gene>
<dbReference type="PIRSF" id="PIRSF036389">
    <property type="entry name" value="IOR_B"/>
    <property type="match status" value="1"/>
</dbReference>
<dbReference type="PANTHER" id="PTHR47495">
    <property type="entry name" value="ALDEHYDE DEHYDROGENASE"/>
    <property type="match status" value="1"/>
</dbReference>
<protein>
    <submittedName>
        <fullName evidence="2">Twin-arginine translocation pathway signal protein</fullName>
    </submittedName>
</protein>
<dbReference type="Pfam" id="PF02738">
    <property type="entry name" value="MoCoBD_1"/>
    <property type="match status" value="1"/>
</dbReference>
<dbReference type="GeneID" id="303487526"/>
<dbReference type="InterPro" id="IPR000674">
    <property type="entry name" value="Ald_Oxase/Xan_DH_a/b"/>
</dbReference>
<dbReference type="Proteomes" id="UP000258016">
    <property type="component" value="Chromosome"/>
</dbReference>
<dbReference type="InterPro" id="IPR008274">
    <property type="entry name" value="AldOxase/xan_DH_MoCoBD1"/>
</dbReference>
<sequence>MLMRDLGIIPAQQTGGASDESSPYVNLSRRAFVGGTGLFVLGVALAGCSSYVEPKIDAGAFELPDAGPSPLTEVNGGDATPALWIAIDKDGAVKITCHRSEMGQQVWTSMAQIVADELEADWAKVEIVQAEGHERYGDQNTDGSRSVRFNFHRLRVAGAAMRQMLVAAAALYWKLPQDQCSAKGGLVSNTQNSDTLSYGNLAELAGRLEIPAEADIKLKTPKQWRYINSEIPSLTVPRIVTGQSTYGIDVQRPGMVHAVVARPPQLFGRVGSVDDTKARAVAGVLSTVRLPDAKPPAEFQALGGVAVVARDTWAAIEGRRALEIAWQDGPNAGYDSESYARQLLATARSSGKVRRARGDVAAALASAKTRVAAEYYAPHLNQSPMEPPSATAEWDGDRLECWACVQDPQGTRETLAKALGIAKENIKVTPTWLGGAFGRKSKPDFVIEAALIAREVGKPVKVTWTREDDVQHGYYHSVSAQYCEAGLDMDGTCTAWLHRTVFPPISSTFDNAVNEPSDGELSMGATDVPFAMPNLQVESGDAKAHLRIGWLRSVANIYHAFAVQSFAAELAYAAGRDQKDYLLELIGPARKLDPGTEGAEYGNYGGSLEDYPIDTGRLRHVAEKAAAMAKWGRKLPKGRGLGIAVHRSFLTYVATVIEVAVGADGTIRIPGVWLAVDAGTVINPRHVRAQMEGGTIYGLSNALYGAITAKNGAVVQDNFPSWRLMRMGEAPREFKVEIIASNAPPGGVGEPPTPPAAPALANAIFAATGHRLRTLPFIGPEGSKLILPARPTA</sequence>
<dbReference type="SUPFAM" id="SSF56003">
    <property type="entry name" value="Molybdenum cofactor-binding domain"/>
    <property type="match status" value="2"/>
</dbReference>
<dbReference type="InterPro" id="IPR037165">
    <property type="entry name" value="AldOxase/xan_DH_Mopterin-bd_sf"/>
</dbReference>
<feature type="domain" description="Aldehyde oxidase/xanthine dehydrogenase a/b hammerhead" evidence="1">
    <location>
        <begin position="241"/>
        <end position="330"/>
    </location>
</feature>
<dbReference type="EMBL" id="CP020083">
    <property type="protein sequence ID" value="ASR53150.1"/>
    <property type="molecule type" value="Genomic_DNA"/>
</dbReference>
<dbReference type="RefSeq" id="WP_245991689.1">
    <property type="nucleotide sequence ID" value="NZ_CP020083.1"/>
</dbReference>
<evidence type="ECO:0000313" key="3">
    <source>
        <dbReference type="Proteomes" id="UP000258016"/>
    </source>
</evidence>
<accession>A0ABN5B7Z7</accession>
<proteinExistence type="predicted"/>
<dbReference type="InterPro" id="IPR052516">
    <property type="entry name" value="N-heterocyclic_Hydroxylase"/>
</dbReference>
<keyword evidence="3" id="KW-1185">Reference proteome</keyword>
<dbReference type="SMART" id="SM01008">
    <property type="entry name" value="Ald_Xan_dh_C"/>
    <property type="match status" value="1"/>
</dbReference>
<evidence type="ECO:0000313" key="2">
    <source>
        <dbReference type="EMBL" id="ASR53150.1"/>
    </source>
</evidence>
<organism evidence="2 3">
    <name type="scientific">Blastomonas fulva</name>
    <dbReference type="NCBI Taxonomy" id="1550728"/>
    <lineage>
        <taxon>Bacteria</taxon>
        <taxon>Pseudomonadati</taxon>
        <taxon>Pseudomonadota</taxon>
        <taxon>Alphaproteobacteria</taxon>
        <taxon>Sphingomonadales</taxon>
        <taxon>Sphingomonadaceae</taxon>
        <taxon>Blastomonas</taxon>
    </lineage>
</organism>
<dbReference type="InterPro" id="IPR006311">
    <property type="entry name" value="TAT_signal"/>
</dbReference>
<reference evidence="2 3" key="1">
    <citation type="submission" date="2017-03" db="EMBL/GenBank/DDBJ databases">
        <title>Complete genome sequence of Blastomonas fulva degrading microcsystin LR.</title>
        <authorList>
            <person name="Lee H.-g."/>
            <person name="Jin L."/>
            <person name="oh H.-M."/>
        </authorList>
    </citation>
    <scope>NUCLEOTIDE SEQUENCE [LARGE SCALE GENOMIC DNA]</scope>
    <source>
        <strain evidence="2 3">T2</strain>
    </source>
</reference>
<dbReference type="Gene3D" id="3.30.365.10">
    <property type="entry name" value="Aldehyde oxidase/xanthine dehydrogenase, molybdopterin binding domain"/>
    <property type="match status" value="4"/>
</dbReference>
<name>A0ABN5B7Z7_9SPHN</name>
<dbReference type="Pfam" id="PF20256">
    <property type="entry name" value="MoCoBD_2"/>
    <property type="match status" value="2"/>
</dbReference>
<dbReference type="InterPro" id="IPR046867">
    <property type="entry name" value="AldOxase/xan_DH_MoCoBD2"/>
</dbReference>
<dbReference type="PANTHER" id="PTHR47495:SF3">
    <property type="entry name" value="BLR6219 PROTEIN"/>
    <property type="match status" value="1"/>
</dbReference>
<dbReference type="PROSITE" id="PS51318">
    <property type="entry name" value="TAT"/>
    <property type="match status" value="1"/>
</dbReference>
<dbReference type="Gene3D" id="3.90.1170.50">
    <property type="entry name" value="Aldehyde oxidase/xanthine dehydrogenase, a/b hammerhead"/>
    <property type="match status" value="1"/>
</dbReference>